<dbReference type="EMBL" id="WNTK01001847">
    <property type="protein sequence ID" value="KAG9466764.1"/>
    <property type="molecule type" value="Genomic_DNA"/>
</dbReference>
<dbReference type="AlphaFoldDB" id="A0A8J6E889"/>
<keyword evidence="5 6" id="KW-0472">Membrane</keyword>
<gene>
    <name evidence="7" type="ORF">GDO78_016165</name>
</gene>
<protein>
    <submittedName>
        <fullName evidence="7">Uncharacterized protein</fullName>
    </submittedName>
</protein>
<organism evidence="7 8">
    <name type="scientific">Eleutherodactylus coqui</name>
    <name type="common">Puerto Rican coqui</name>
    <dbReference type="NCBI Taxonomy" id="57060"/>
    <lineage>
        <taxon>Eukaryota</taxon>
        <taxon>Metazoa</taxon>
        <taxon>Chordata</taxon>
        <taxon>Craniata</taxon>
        <taxon>Vertebrata</taxon>
        <taxon>Euteleostomi</taxon>
        <taxon>Amphibia</taxon>
        <taxon>Batrachia</taxon>
        <taxon>Anura</taxon>
        <taxon>Neobatrachia</taxon>
        <taxon>Hyloidea</taxon>
        <taxon>Eleutherodactylidae</taxon>
        <taxon>Eleutherodactylinae</taxon>
        <taxon>Eleutherodactylus</taxon>
        <taxon>Eleutherodactylus</taxon>
    </lineage>
</organism>
<evidence type="ECO:0000256" key="5">
    <source>
        <dbReference type="ARBA" id="ARBA00023136"/>
    </source>
</evidence>
<dbReference type="EMBL" id="WNTK01001847">
    <property type="protein sequence ID" value="KAG9466765.1"/>
    <property type="molecule type" value="Genomic_DNA"/>
</dbReference>
<keyword evidence="3 6" id="KW-0812">Transmembrane</keyword>
<keyword evidence="4 6" id="KW-1133">Transmembrane helix</keyword>
<accession>A0A8J6E889</accession>
<evidence type="ECO:0000256" key="4">
    <source>
        <dbReference type="ARBA" id="ARBA00022989"/>
    </source>
</evidence>
<dbReference type="Pfam" id="PF04103">
    <property type="entry name" value="CD20"/>
    <property type="match status" value="1"/>
</dbReference>
<comment type="similarity">
    <text evidence="2">Belongs to the MS4A family.</text>
</comment>
<sequence length="238" mass="25413">MSPVVPDAGGSVFISKVQPQHDGRSGPDGCSYDASANIPKPLVRFYRGEPEVLGTTQIFSGILLLTFGIPLIIINAQENYSLAITSFCGVPIWSGVLFIISGSLSFSASLKPTLGKVTASLVMNIFSSLAAVCGLILALIEISLSEILGTEFKSLTYCAYSNNDPQCLGAFTPWPAEGGLLSYFILLLLLMFCISISTSVFACKTVCRTSLHEMSVVVYQTTTWNAADTTRDAPICLT</sequence>
<dbReference type="EMBL" id="WNTK01001847">
    <property type="protein sequence ID" value="KAG9466763.1"/>
    <property type="molecule type" value="Genomic_DNA"/>
</dbReference>
<evidence type="ECO:0000256" key="6">
    <source>
        <dbReference type="SAM" id="Phobius"/>
    </source>
</evidence>
<proteinExistence type="inferred from homology"/>
<name>A0A8J6E889_ELECQ</name>
<dbReference type="GO" id="GO:0016020">
    <property type="term" value="C:membrane"/>
    <property type="evidence" value="ECO:0007669"/>
    <property type="project" value="UniProtKB-SubCell"/>
</dbReference>
<evidence type="ECO:0000313" key="8">
    <source>
        <dbReference type="Proteomes" id="UP000770717"/>
    </source>
</evidence>
<dbReference type="OrthoDB" id="10071849at2759"/>
<evidence type="ECO:0000256" key="3">
    <source>
        <dbReference type="ARBA" id="ARBA00022692"/>
    </source>
</evidence>
<comment type="subcellular location">
    <subcellularLocation>
        <location evidence="1">Membrane</location>
        <topology evidence="1">Multi-pass membrane protein</topology>
    </subcellularLocation>
</comment>
<evidence type="ECO:0000313" key="7">
    <source>
        <dbReference type="EMBL" id="KAG9466765.1"/>
    </source>
</evidence>
<evidence type="ECO:0000256" key="1">
    <source>
        <dbReference type="ARBA" id="ARBA00004141"/>
    </source>
</evidence>
<feature type="transmembrane region" description="Helical" evidence="6">
    <location>
        <begin position="180"/>
        <end position="203"/>
    </location>
</feature>
<reference evidence="7" key="1">
    <citation type="thesis" date="2020" institute="ProQuest LLC" country="789 East Eisenhower Parkway, Ann Arbor, MI, USA">
        <title>Comparative Genomics and Chromosome Evolution.</title>
        <authorList>
            <person name="Mudd A.B."/>
        </authorList>
    </citation>
    <scope>NUCLEOTIDE SEQUENCE</scope>
    <source>
        <strain evidence="7">HN-11 Male</strain>
        <tissue evidence="7">Kidney and liver</tissue>
    </source>
</reference>
<dbReference type="InterPro" id="IPR030417">
    <property type="entry name" value="MS4A"/>
</dbReference>
<dbReference type="PANTHER" id="PTHR23320">
    <property type="entry name" value="MEMBRANE-SPANNING 4-DOMAINS SUBFAMILY A MS4A -RELATED"/>
    <property type="match status" value="1"/>
</dbReference>
<comment type="caution">
    <text evidence="7">The sequence shown here is derived from an EMBL/GenBank/DDBJ whole genome shotgun (WGS) entry which is preliminary data.</text>
</comment>
<keyword evidence="8" id="KW-1185">Reference proteome</keyword>
<evidence type="ECO:0000256" key="2">
    <source>
        <dbReference type="ARBA" id="ARBA00009565"/>
    </source>
</evidence>
<dbReference type="EMBL" id="WNTK01001847">
    <property type="protein sequence ID" value="KAG9466762.1"/>
    <property type="molecule type" value="Genomic_DNA"/>
</dbReference>
<feature type="transmembrane region" description="Helical" evidence="6">
    <location>
        <begin position="121"/>
        <end position="140"/>
    </location>
</feature>
<dbReference type="PANTHER" id="PTHR23320:SF128">
    <property type="entry name" value="MEMBRANE-SPANNING 4-DOMAINS SUBFAMILY A MEMBER 4A"/>
    <property type="match status" value="1"/>
</dbReference>
<feature type="transmembrane region" description="Helical" evidence="6">
    <location>
        <begin position="52"/>
        <end position="74"/>
    </location>
</feature>
<dbReference type="InterPro" id="IPR007237">
    <property type="entry name" value="CD20-like"/>
</dbReference>
<dbReference type="Proteomes" id="UP000770717">
    <property type="component" value="Unassembled WGS sequence"/>
</dbReference>
<feature type="transmembrane region" description="Helical" evidence="6">
    <location>
        <begin position="80"/>
        <end position="100"/>
    </location>
</feature>